<evidence type="ECO:0000313" key="1">
    <source>
        <dbReference type="EMBL" id="GFQ68934.1"/>
    </source>
</evidence>
<gene>
    <name evidence="1" type="ORF">TNCT_609271</name>
</gene>
<comment type="caution">
    <text evidence="1">The sequence shown here is derived from an EMBL/GenBank/DDBJ whole genome shotgun (WGS) entry which is preliminary data.</text>
</comment>
<dbReference type="Proteomes" id="UP000887116">
    <property type="component" value="Unassembled WGS sequence"/>
</dbReference>
<dbReference type="OrthoDB" id="10355372at2759"/>
<organism evidence="1 2">
    <name type="scientific">Trichonephila clavata</name>
    <name type="common">Joro spider</name>
    <name type="synonym">Nephila clavata</name>
    <dbReference type="NCBI Taxonomy" id="2740835"/>
    <lineage>
        <taxon>Eukaryota</taxon>
        <taxon>Metazoa</taxon>
        <taxon>Ecdysozoa</taxon>
        <taxon>Arthropoda</taxon>
        <taxon>Chelicerata</taxon>
        <taxon>Arachnida</taxon>
        <taxon>Araneae</taxon>
        <taxon>Araneomorphae</taxon>
        <taxon>Entelegynae</taxon>
        <taxon>Araneoidea</taxon>
        <taxon>Nephilidae</taxon>
        <taxon>Trichonephila</taxon>
    </lineage>
</organism>
<name>A0A8X6GKP7_TRICU</name>
<accession>A0A8X6GKP7</accession>
<keyword evidence="2" id="KW-1185">Reference proteome</keyword>
<dbReference type="AlphaFoldDB" id="A0A8X6GKP7"/>
<reference evidence="1" key="1">
    <citation type="submission" date="2020-07" db="EMBL/GenBank/DDBJ databases">
        <title>Multicomponent nature underlies the extraordinary mechanical properties of spider dragline silk.</title>
        <authorList>
            <person name="Kono N."/>
            <person name="Nakamura H."/>
            <person name="Mori M."/>
            <person name="Yoshida Y."/>
            <person name="Ohtoshi R."/>
            <person name="Malay A.D."/>
            <person name="Moran D.A.P."/>
            <person name="Tomita M."/>
            <person name="Numata K."/>
            <person name="Arakawa K."/>
        </authorList>
    </citation>
    <scope>NUCLEOTIDE SEQUENCE</scope>
</reference>
<protein>
    <submittedName>
        <fullName evidence="1">Uncharacterized protein</fullName>
    </submittedName>
</protein>
<dbReference type="EMBL" id="BMAO01010713">
    <property type="protein sequence ID" value="GFQ68934.1"/>
    <property type="molecule type" value="Genomic_DNA"/>
</dbReference>
<proteinExistence type="predicted"/>
<evidence type="ECO:0000313" key="2">
    <source>
        <dbReference type="Proteomes" id="UP000887116"/>
    </source>
</evidence>
<sequence>MSGIGPLKLHPPSKWMKWTRHRRVDHARWTLGEEIRVRAWNGMFPQRCVTFHHYNVIELYRRRERDKCFLNMSKEMKTTIHDFFILSLLLKVGKYF</sequence>